<sequence length="378" mass="42979">MNLKNHLALFSRFTKVLDIGIFPALPETGDQNISQILPQLKHLLYVELDDCRARTDLLRTIIAHPTVTSILVYDLPDESMCNDDLSKVISGCHTASDYAFSPHFQKYSNRGMRLASLKLESHLGSLNGSQFTSQNLFGLKEIQADMGDGLLQSSWLSVLSATHPNLSEFWLLNERHRSAHRTTPFLSSFLEESHRRDLRKFFFIEEVGLRRALGRSSQGWYVMKLILKTTESSTSLLEILTLAASSFPKLEVLTLNLGLHKAMYDIGDLASVLALFSSLRVLYLGDVFRRINFESRNTPSVLRVDSRDIRTVPKAQAEHKLSLLTSCLAKQVRTLDSFHIEEQGYEDGKLGYRRYRHWSLRGWLHVLNSNREVGGTLQ</sequence>
<evidence type="ECO:0000313" key="2">
    <source>
        <dbReference type="Proteomes" id="UP001163846"/>
    </source>
</evidence>
<reference evidence="1" key="1">
    <citation type="submission" date="2022-08" db="EMBL/GenBank/DDBJ databases">
        <authorList>
            <consortium name="DOE Joint Genome Institute"/>
            <person name="Min B."/>
            <person name="Riley R."/>
            <person name="Sierra-Patev S."/>
            <person name="Naranjo-Ortiz M."/>
            <person name="Looney B."/>
            <person name="Konkel Z."/>
            <person name="Slot J.C."/>
            <person name="Sakamoto Y."/>
            <person name="Steenwyk J.L."/>
            <person name="Rokas A."/>
            <person name="Carro J."/>
            <person name="Camarero S."/>
            <person name="Ferreira P."/>
            <person name="Molpeceres G."/>
            <person name="Ruiz-Duenas F.J."/>
            <person name="Serrano A."/>
            <person name="Henrissat B."/>
            <person name="Drula E."/>
            <person name="Hughes K.W."/>
            <person name="Mata J.L."/>
            <person name="Ishikawa N.K."/>
            <person name="Vargas-Isla R."/>
            <person name="Ushijima S."/>
            <person name="Smith C.A."/>
            <person name="Ahrendt S."/>
            <person name="Andreopoulos W."/>
            <person name="He G."/>
            <person name="Labutti K."/>
            <person name="Lipzen A."/>
            <person name="Ng V."/>
            <person name="Sandor L."/>
            <person name="Barry K."/>
            <person name="Martinez A.T."/>
            <person name="Xiao Y."/>
            <person name="Gibbons J.G."/>
            <person name="Terashima K."/>
            <person name="Hibbett D.S."/>
            <person name="Grigoriev I.V."/>
        </authorList>
    </citation>
    <scope>NUCLEOTIDE SEQUENCE</scope>
    <source>
        <strain evidence="1">TFB9207</strain>
    </source>
</reference>
<keyword evidence="2" id="KW-1185">Reference proteome</keyword>
<dbReference type="AlphaFoldDB" id="A0AA38PMG9"/>
<gene>
    <name evidence="1" type="ORF">F5878DRAFT_599475</name>
</gene>
<proteinExistence type="predicted"/>
<dbReference type="Proteomes" id="UP001163846">
    <property type="component" value="Unassembled WGS sequence"/>
</dbReference>
<evidence type="ECO:0000313" key="1">
    <source>
        <dbReference type="EMBL" id="KAJ3845411.1"/>
    </source>
</evidence>
<accession>A0AA38PMG9</accession>
<dbReference type="EMBL" id="MU805937">
    <property type="protein sequence ID" value="KAJ3845411.1"/>
    <property type="molecule type" value="Genomic_DNA"/>
</dbReference>
<comment type="caution">
    <text evidence="1">The sequence shown here is derived from an EMBL/GenBank/DDBJ whole genome shotgun (WGS) entry which is preliminary data.</text>
</comment>
<organism evidence="1 2">
    <name type="scientific">Lentinula raphanica</name>
    <dbReference type="NCBI Taxonomy" id="153919"/>
    <lineage>
        <taxon>Eukaryota</taxon>
        <taxon>Fungi</taxon>
        <taxon>Dikarya</taxon>
        <taxon>Basidiomycota</taxon>
        <taxon>Agaricomycotina</taxon>
        <taxon>Agaricomycetes</taxon>
        <taxon>Agaricomycetidae</taxon>
        <taxon>Agaricales</taxon>
        <taxon>Marasmiineae</taxon>
        <taxon>Omphalotaceae</taxon>
        <taxon>Lentinula</taxon>
    </lineage>
</organism>
<name>A0AA38PMG9_9AGAR</name>
<protein>
    <submittedName>
        <fullName evidence="1">Uncharacterized protein</fullName>
    </submittedName>
</protein>